<gene>
    <name evidence="1" type="ORF">UFOVP525_50</name>
</gene>
<dbReference type="EMBL" id="LR796507">
    <property type="protein sequence ID" value="CAB4149161.1"/>
    <property type="molecule type" value="Genomic_DNA"/>
</dbReference>
<protein>
    <submittedName>
        <fullName evidence="1">Uncharacterized protein</fullName>
    </submittedName>
</protein>
<sequence length="192" mass="22138">MSFTENLNFGKVAEGLIAQWLMARGNSILPVYEIEKSTGKGPQLFSADSEHVAPDMVVFSCKGVMWVEAKHKTVFSWHRNTEQWTTGIDLRHYDDYMQVATQTKLPVWLMFFHREKKPNETDRRFKCPPECPTGLFGGNLRNLISKEHHRSLPISHERDGYLGHGKSGMVYWSHDDLKLLASKEEVFDAARR</sequence>
<name>A0A6J5MT46_9CAUD</name>
<accession>A0A6J5MT46</accession>
<evidence type="ECO:0000313" key="1">
    <source>
        <dbReference type="EMBL" id="CAB4149161.1"/>
    </source>
</evidence>
<reference evidence="1" key="1">
    <citation type="submission" date="2020-04" db="EMBL/GenBank/DDBJ databases">
        <authorList>
            <person name="Chiriac C."/>
            <person name="Salcher M."/>
            <person name="Ghai R."/>
            <person name="Kavagutti S V."/>
        </authorList>
    </citation>
    <scope>NUCLEOTIDE SEQUENCE</scope>
</reference>
<organism evidence="1">
    <name type="scientific">uncultured Caudovirales phage</name>
    <dbReference type="NCBI Taxonomy" id="2100421"/>
    <lineage>
        <taxon>Viruses</taxon>
        <taxon>Duplodnaviria</taxon>
        <taxon>Heunggongvirae</taxon>
        <taxon>Uroviricota</taxon>
        <taxon>Caudoviricetes</taxon>
        <taxon>Peduoviridae</taxon>
        <taxon>Maltschvirus</taxon>
        <taxon>Maltschvirus maltsch</taxon>
    </lineage>
</organism>
<proteinExistence type="predicted"/>